<proteinExistence type="predicted"/>
<keyword evidence="2" id="KW-1185">Reference proteome</keyword>
<evidence type="ECO:0000313" key="1">
    <source>
        <dbReference type="EMBL" id="KAJ8024015.1"/>
    </source>
</evidence>
<dbReference type="Proteomes" id="UP001152320">
    <property type="component" value="Chromosome 19"/>
</dbReference>
<dbReference type="EMBL" id="JAIZAY010000019">
    <property type="protein sequence ID" value="KAJ8024015.1"/>
    <property type="molecule type" value="Genomic_DNA"/>
</dbReference>
<gene>
    <name evidence="1" type="ORF">HOLleu_36616</name>
</gene>
<organism evidence="1 2">
    <name type="scientific">Holothuria leucospilota</name>
    <name type="common">Black long sea cucumber</name>
    <name type="synonym">Mertensiothuria leucospilota</name>
    <dbReference type="NCBI Taxonomy" id="206669"/>
    <lineage>
        <taxon>Eukaryota</taxon>
        <taxon>Metazoa</taxon>
        <taxon>Echinodermata</taxon>
        <taxon>Eleutherozoa</taxon>
        <taxon>Echinozoa</taxon>
        <taxon>Holothuroidea</taxon>
        <taxon>Aspidochirotacea</taxon>
        <taxon>Aspidochirotida</taxon>
        <taxon>Holothuriidae</taxon>
        <taxon>Holothuria</taxon>
    </lineage>
</organism>
<comment type="caution">
    <text evidence="1">The sequence shown here is derived from an EMBL/GenBank/DDBJ whole genome shotgun (WGS) entry which is preliminary data.</text>
</comment>
<reference evidence="1" key="1">
    <citation type="submission" date="2021-10" db="EMBL/GenBank/DDBJ databases">
        <title>Tropical sea cucumber genome reveals ecological adaptation and Cuvierian tubules defense mechanism.</title>
        <authorList>
            <person name="Chen T."/>
        </authorList>
    </citation>
    <scope>NUCLEOTIDE SEQUENCE</scope>
    <source>
        <strain evidence="1">Nanhai2018</strain>
        <tissue evidence="1">Muscle</tissue>
    </source>
</reference>
<dbReference type="AlphaFoldDB" id="A0A9Q0YMF1"/>
<protein>
    <submittedName>
        <fullName evidence="1">Uncharacterized protein</fullName>
    </submittedName>
</protein>
<name>A0A9Q0YMF1_HOLLE</name>
<evidence type="ECO:0000313" key="2">
    <source>
        <dbReference type="Proteomes" id="UP001152320"/>
    </source>
</evidence>
<sequence>MIPHCFWWRSKVIWGHQRSKCCKHYLMKSNYCPYLVDDPYYFWWRSKVMWGHQRSKVENHVNTTSQEG</sequence>
<accession>A0A9Q0YMF1</accession>